<accession>A0A1Y0Y610</accession>
<evidence type="ECO:0000313" key="1">
    <source>
        <dbReference type="EMBL" id="ARW47884.1"/>
    </source>
</evidence>
<dbReference type="AlphaFoldDB" id="A0A1Y0Y610"/>
<organism evidence="1">
    <name type="scientific">Acetobacter pasteurianus subsp. pasteurianus</name>
    <dbReference type="NCBI Taxonomy" id="481145"/>
    <lineage>
        <taxon>Bacteria</taxon>
        <taxon>Pseudomonadati</taxon>
        <taxon>Pseudomonadota</taxon>
        <taxon>Alphaproteobacteria</taxon>
        <taxon>Acetobacterales</taxon>
        <taxon>Acetobacteraceae</taxon>
        <taxon>Acetobacter</taxon>
    </lineage>
</organism>
<name>A0A1Y0Y610_ACEPA</name>
<gene>
    <name evidence="1" type="ORF">S1001342_01558</name>
</gene>
<dbReference type="RefSeq" id="WP_087651742.1">
    <property type="nucleotide sequence ID" value="NZ_CP021509.1"/>
</dbReference>
<dbReference type="OrthoDB" id="7355818at2"/>
<sequence>MSGLNIVQVKYLIVQPVLKYVGLGSDAAVNLLTGTTLVESQLTWLKQIHGPALGIAQMEPATHDDCWINFLKYKLDLANKTREACGISGQPDASLMVWNLRYAILMARIKYLRAPDPLPESTDAEALSMYHKKHYNTALGQAVASANISLFQQAIHA</sequence>
<proteinExistence type="predicted"/>
<dbReference type="EMBL" id="CP021509">
    <property type="protein sequence ID" value="ARW47884.1"/>
    <property type="molecule type" value="Genomic_DNA"/>
</dbReference>
<dbReference type="Proteomes" id="UP000196205">
    <property type="component" value="Chromosome"/>
</dbReference>
<reference evidence="1" key="1">
    <citation type="submission" date="2017-05" db="EMBL/GenBank/DDBJ databases">
        <title>Genome sequence of Acetobacter pasteurianus subsp. pasteurianus strain SRCM101342.</title>
        <authorList>
            <person name="Cho S.H."/>
        </authorList>
    </citation>
    <scope>NUCLEOTIDE SEQUENCE [LARGE SCALE GENOMIC DNA]</scope>
    <source>
        <strain evidence="1">SRCM101342</strain>
    </source>
</reference>
<protein>
    <submittedName>
        <fullName evidence="1">Uncharacterized protein</fullName>
    </submittedName>
</protein>